<accession>A0AAN6JI56</accession>
<protein>
    <recommendedName>
        <fullName evidence="2">Peptidase A1 domain-containing protein</fullName>
    </recommendedName>
</protein>
<dbReference type="SUPFAM" id="SSF50630">
    <property type="entry name" value="Acid proteases"/>
    <property type="match status" value="1"/>
</dbReference>
<sequence length="293" mass="31334">MVPRVMMPIQFGSENVTLYTYLAGLNPDCIAFNKYDPSKSTSAVRYPGIFINTLGGPRKGQIYSETAHVAGVAVKNVTLGYAPTTGSYPSMCGIAWSHPGASFIGDNHDPWLKTAMDSGVMSPGRFSIQYQLGGTATMSFGSGVPKVPDSASWITSDPEAPGFWSLPGGIGSYDSYLIVDPSAISIYGNTQDVMQIMKDLGLQNSTFRDQDNLLGATYPCSNPPELVITVGNVKVPIAKEVMTFGKDSEGRCVLPVQGSDDAQYPLTLGSPFLASLKNIVFDYDKRAVSVTPL</sequence>
<keyword evidence="4" id="KW-1185">Reference proteome</keyword>
<feature type="domain" description="Peptidase A1" evidence="2">
    <location>
        <begin position="25"/>
        <end position="291"/>
    </location>
</feature>
<dbReference type="PANTHER" id="PTHR47966:SF57">
    <property type="entry name" value="PEPTIDASE A1 DOMAIN-CONTAINING PROTEIN"/>
    <property type="match status" value="1"/>
</dbReference>
<evidence type="ECO:0000256" key="1">
    <source>
        <dbReference type="ARBA" id="ARBA00007447"/>
    </source>
</evidence>
<evidence type="ECO:0000313" key="4">
    <source>
        <dbReference type="Proteomes" id="UP001176521"/>
    </source>
</evidence>
<dbReference type="Pfam" id="PF00026">
    <property type="entry name" value="Asp"/>
    <property type="match status" value="1"/>
</dbReference>
<dbReference type="InterPro" id="IPR001461">
    <property type="entry name" value="Aspartic_peptidase_A1"/>
</dbReference>
<proteinExistence type="inferred from homology"/>
<comment type="similarity">
    <text evidence="1">Belongs to the peptidase A1 family.</text>
</comment>
<evidence type="ECO:0000313" key="3">
    <source>
        <dbReference type="EMBL" id="KAK0523119.1"/>
    </source>
</evidence>
<dbReference type="InterPro" id="IPR021109">
    <property type="entry name" value="Peptidase_aspartic_dom_sf"/>
</dbReference>
<dbReference type="PANTHER" id="PTHR47966">
    <property type="entry name" value="BETA-SITE APP-CLEAVING ENZYME, ISOFORM A-RELATED"/>
    <property type="match status" value="1"/>
</dbReference>
<evidence type="ECO:0000259" key="2">
    <source>
        <dbReference type="Pfam" id="PF00026"/>
    </source>
</evidence>
<dbReference type="Proteomes" id="UP001176521">
    <property type="component" value="Unassembled WGS sequence"/>
</dbReference>
<dbReference type="GO" id="GO:0004190">
    <property type="term" value="F:aspartic-type endopeptidase activity"/>
    <property type="evidence" value="ECO:0007669"/>
    <property type="project" value="InterPro"/>
</dbReference>
<dbReference type="InterPro" id="IPR033121">
    <property type="entry name" value="PEPTIDASE_A1"/>
</dbReference>
<name>A0AAN6JI56_9BASI</name>
<dbReference type="EMBL" id="JAPDMQ010000536">
    <property type="protein sequence ID" value="KAK0523119.1"/>
    <property type="molecule type" value="Genomic_DNA"/>
</dbReference>
<comment type="caution">
    <text evidence="3">The sequence shown here is derived from an EMBL/GenBank/DDBJ whole genome shotgun (WGS) entry which is preliminary data.</text>
</comment>
<dbReference type="GO" id="GO:0006508">
    <property type="term" value="P:proteolysis"/>
    <property type="evidence" value="ECO:0007669"/>
    <property type="project" value="InterPro"/>
</dbReference>
<organism evidence="3 4">
    <name type="scientific">Tilletia horrida</name>
    <dbReference type="NCBI Taxonomy" id="155126"/>
    <lineage>
        <taxon>Eukaryota</taxon>
        <taxon>Fungi</taxon>
        <taxon>Dikarya</taxon>
        <taxon>Basidiomycota</taxon>
        <taxon>Ustilaginomycotina</taxon>
        <taxon>Exobasidiomycetes</taxon>
        <taxon>Tilletiales</taxon>
        <taxon>Tilletiaceae</taxon>
        <taxon>Tilletia</taxon>
    </lineage>
</organism>
<gene>
    <name evidence="3" type="ORF">OC842_006257</name>
</gene>
<dbReference type="AlphaFoldDB" id="A0AAN6JI56"/>
<dbReference type="Gene3D" id="2.40.70.10">
    <property type="entry name" value="Acid Proteases"/>
    <property type="match status" value="2"/>
</dbReference>
<reference evidence="3" key="1">
    <citation type="journal article" date="2023" name="PhytoFront">
        <title>Draft Genome Resources of Seven Strains of Tilletia horrida, Causal Agent of Kernel Smut of Rice.</title>
        <authorList>
            <person name="Khanal S."/>
            <person name="Antony Babu S."/>
            <person name="Zhou X.G."/>
        </authorList>
    </citation>
    <scope>NUCLEOTIDE SEQUENCE</scope>
    <source>
        <strain evidence="3">TX3</strain>
    </source>
</reference>